<evidence type="ECO:0000313" key="3">
    <source>
        <dbReference type="Proteomes" id="UP000813444"/>
    </source>
</evidence>
<sequence length="141" mass="15609">MRVLLERSDPFYEGEDHLDAQGDSPNVDKWKGIPFSPRILRAAGFEMPRATPIRRLAGAGATLRVFSRPCLSPVPPSPFRGEPNKALHAWPGRISNDQCKKWKKDQAASSSSSSSPVTTNKRAKETCCRCLKALVPKHQGR</sequence>
<keyword evidence="3" id="KW-1185">Reference proteome</keyword>
<evidence type="ECO:0000256" key="1">
    <source>
        <dbReference type="SAM" id="MobiDB-lite"/>
    </source>
</evidence>
<dbReference type="Proteomes" id="UP000813444">
    <property type="component" value="Unassembled WGS sequence"/>
</dbReference>
<gene>
    <name evidence="2" type="ORF">B0I35DRAFT_418595</name>
</gene>
<dbReference type="EMBL" id="JAGPNK010000001">
    <property type="protein sequence ID" value="KAH7328858.1"/>
    <property type="molecule type" value="Genomic_DNA"/>
</dbReference>
<organism evidence="2 3">
    <name type="scientific">Stachybotrys elegans</name>
    <dbReference type="NCBI Taxonomy" id="80388"/>
    <lineage>
        <taxon>Eukaryota</taxon>
        <taxon>Fungi</taxon>
        <taxon>Dikarya</taxon>
        <taxon>Ascomycota</taxon>
        <taxon>Pezizomycotina</taxon>
        <taxon>Sordariomycetes</taxon>
        <taxon>Hypocreomycetidae</taxon>
        <taxon>Hypocreales</taxon>
        <taxon>Stachybotryaceae</taxon>
        <taxon>Stachybotrys</taxon>
    </lineage>
</organism>
<dbReference type="AlphaFoldDB" id="A0A8K0WWN7"/>
<feature type="region of interest" description="Disordered" evidence="1">
    <location>
        <begin position="98"/>
        <end position="124"/>
    </location>
</feature>
<proteinExistence type="predicted"/>
<name>A0A8K0WWN7_9HYPO</name>
<feature type="region of interest" description="Disordered" evidence="1">
    <location>
        <begin position="74"/>
        <end position="93"/>
    </location>
</feature>
<accession>A0A8K0WWN7</accession>
<evidence type="ECO:0000313" key="2">
    <source>
        <dbReference type="EMBL" id="KAH7328858.1"/>
    </source>
</evidence>
<comment type="caution">
    <text evidence="2">The sequence shown here is derived from an EMBL/GenBank/DDBJ whole genome shotgun (WGS) entry which is preliminary data.</text>
</comment>
<protein>
    <submittedName>
        <fullName evidence="2">Uncharacterized protein</fullName>
    </submittedName>
</protein>
<reference evidence="2" key="1">
    <citation type="journal article" date="2021" name="Nat. Commun.">
        <title>Genetic determinants of endophytism in the Arabidopsis root mycobiome.</title>
        <authorList>
            <person name="Mesny F."/>
            <person name="Miyauchi S."/>
            <person name="Thiergart T."/>
            <person name="Pickel B."/>
            <person name="Atanasova L."/>
            <person name="Karlsson M."/>
            <person name="Huettel B."/>
            <person name="Barry K.W."/>
            <person name="Haridas S."/>
            <person name="Chen C."/>
            <person name="Bauer D."/>
            <person name="Andreopoulos W."/>
            <person name="Pangilinan J."/>
            <person name="LaButti K."/>
            <person name="Riley R."/>
            <person name="Lipzen A."/>
            <person name="Clum A."/>
            <person name="Drula E."/>
            <person name="Henrissat B."/>
            <person name="Kohler A."/>
            <person name="Grigoriev I.V."/>
            <person name="Martin F.M."/>
            <person name="Hacquard S."/>
        </authorList>
    </citation>
    <scope>NUCLEOTIDE SEQUENCE</scope>
    <source>
        <strain evidence="2">MPI-CAGE-CH-0235</strain>
    </source>
</reference>